<sequence length="279" mass="29722">MKVLCDVCGVEGATLLCCADEAALCGACDGRVHSANKFAGKHRRLSLLHPSASSSSSSSSRHSRPLPLCDICKEQRGFVFCQEDRAILCRDCDVPIHTANIHASRHSRFLLTGILLSDTPVSSPSSSSCPQRPPEETAAFSGGGSSITDYLTKMLPGWRVEDFLFDDDGAAAAEAGRGGDCFACEALPAVEGELGDLLSGYWIAPDGDNLPIWLPPSSGVINTDAVTVAAAPHEPPPALPVQNLMEESRHGWTGASVFVVPQLEYERRCTRVEGIRTSL</sequence>
<keyword evidence="6" id="KW-0805">Transcription regulation</keyword>
<dbReference type="InterPro" id="IPR051979">
    <property type="entry name" value="B-box_zinc_finger"/>
</dbReference>
<evidence type="ECO:0000256" key="10">
    <source>
        <dbReference type="SAM" id="MobiDB-lite"/>
    </source>
</evidence>
<keyword evidence="4 9" id="KW-0863">Zinc-finger</keyword>
<dbReference type="Proteomes" id="UP000236161">
    <property type="component" value="Unassembled WGS sequence"/>
</dbReference>
<keyword evidence="2" id="KW-0479">Metal-binding</keyword>
<keyword evidence="7" id="KW-0804">Transcription</keyword>
<gene>
    <name evidence="12" type="ORF">AXF42_Ash012634</name>
</gene>
<dbReference type="InterPro" id="IPR049808">
    <property type="entry name" value="CONSTANS-like_Bbox1"/>
</dbReference>
<dbReference type="PROSITE" id="PS50119">
    <property type="entry name" value="ZF_BBOX"/>
    <property type="match status" value="2"/>
</dbReference>
<dbReference type="Pfam" id="PF00643">
    <property type="entry name" value="zf-B_box"/>
    <property type="match status" value="1"/>
</dbReference>
<dbReference type="GO" id="GO:0006355">
    <property type="term" value="P:regulation of DNA-templated transcription"/>
    <property type="evidence" value="ECO:0007669"/>
    <property type="project" value="TreeGrafter"/>
</dbReference>
<dbReference type="Gene3D" id="3.30.160.60">
    <property type="entry name" value="Classic Zinc Finger"/>
    <property type="match status" value="1"/>
</dbReference>
<dbReference type="GO" id="GO:0009640">
    <property type="term" value="P:photomorphogenesis"/>
    <property type="evidence" value="ECO:0007669"/>
    <property type="project" value="TreeGrafter"/>
</dbReference>
<evidence type="ECO:0000313" key="13">
    <source>
        <dbReference type="Proteomes" id="UP000236161"/>
    </source>
</evidence>
<evidence type="ECO:0000259" key="11">
    <source>
        <dbReference type="PROSITE" id="PS50119"/>
    </source>
</evidence>
<accession>A0A2H9ZT78</accession>
<dbReference type="CDD" id="cd19821">
    <property type="entry name" value="Bbox1_BBX-like"/>
    <property type="match status" value="2"/>
</dbReference>
<organism evidence="12 13">
    <name type="scientific">Apostasia shenzhenica</name>
    <dbReference type="NCBI Taxonomy" id="1088818"/>
    <lineage>
        <taxon>Eukaryota</taxon>
        <taxon>Viridiplantae</taxon>
        <taxon>Streptophyta</taxon>
        <taxon>Embryophyta</taxon>
        <taxon>Tracheophyta</taxon>
        <taxon>Spermatophyta</taxon>
        <taxon>Magnoliopsida</taxon>
        <taxon>Liliopsida</taxon>
        <taxon>Asparagales</taxon>
        <taxon>Orchidaceae</taxon>
        <taxon>Apostasioideae</taxon>
        <taxon>Apostasia</taxon>
    </lineage>
</organism>
<evidence type="ECO:0000256" key="3">
    <source>
        <dbReference type="ARBA" id="ARBA00022737"/>
    </source>
</evidence>
<dbReference type="EMBL" id="KZ454132">
    <property type="protein sequence ID" value="PKA46501.1"/>
    <property type="molecule type" value="Genomic_DNA"/>
</dbReference>
<evidence type="ECO:0000256" key="7">
    <source>
        <dbReference type="ARBA" id="ARBA00023163"/>
    </source>
</evidence>
<dbReference type="GO" id="GO:0005634">
    <property type="term" value="C:nucleus"/>
    <property type="evidence" value="ECO:0007669"/>
    <property type="project" value="UniProtKB-SubCell"/>
</dbReference>
<keyword evidence="3" id="KW-0677">Repeat</keyword>
<keyword evidence="5" id="KW-0862">Zinc</keyword>
<dbReference type="STRING" id="1088818.A0A2H9ZT78"/>
<dbReference type="InterPro" id="IPR000315">
    <property type="entry name" value="Znf_B-box"/>
</dbReference>
<protein>
    <submittedName>
        <fullName evidence="12">Putative salt tolerance-like protein</fullName>
    </submittedName>
</protein>
<evidence type="ECO:0000256" key="8">
    <source>
        <dbReference type="ARBA" id="ARBA00023242"/>
    </source>
</evidence>
<keyword evidence="13" id="KW-1185">Reference proteome</keyword>
<dbReference type="SMART" id="SM00336">
    <property type="entry name" value="BBOX"/>
    <property type="match status" value="2"/>
</dbReference>
<evidence type="ECO:0000256" key="5">
    <source>
        <dbReference type="ARBA" id="ARBA00022833"/>
    </source>
</evidence>
<name>A0A2H9ZT78_9ASPA</name>
<keyword evidence="8" id="KW-0539">Nucleus</keyword>
<feature type="domain" description="B box-type" evidence="11">
    <location>
        <begin position="1"/>
        <end position="47"/>
    </location>
</feature>
<proteinExistence type="predicted"/>
<dbReference type="PANTHER" id="PTHR31832:SF83">
    <property type="entry name" value="OS06G0713000 PROTEIN"/>
    <property type="match status" value="1"/>
</dbReference>
<evidence type="ECO:0000256" key="1">
    <source>
        <dbReference type="ARBA" id="ARBA00004123"/>
    </source>
</evidence>
<evidence type="ECO:0000256" key="6">
    <source>
        <dbReference type="ARBA" id="ARBA00023015"/>
    </source>
</evidence>
<dbReference type="OrthoDB" id="153872at2759"/>
<dbReference type="PANTHER" id="PTHR31832">
    <property type="entry name" value="B-BOX ZINC FINGER PROTEIN 22"/>
    <property type="match status" value="1"/>
</dbReference>
<evidence type="ECO:0000313" key="12">
    <source>
        <dbReference type="EMBL" id="PKA46501.1"/>
    </source>
</evidence>
<evidence type="ECO:0000256" key="2">
    <source>
        <dbReference type="ARBA" id="ARBA00022723"/>
    </source>
</evidence>
<reference evidence="12 13" key="1">
    <citation type="journal article" date="2017" name="Nature">
        <title>The Apostasia genome and the evolution of orchids.</title>
        <authorList>
            <person name="Zhang G.Q."/>
            <person name="Liu K.W."/>
            <person name="Li Z."/>
            <person name="Lohaus R."/>
            <person name="Hsiao Y.Y."/>
            <person name="Niu S.C."/>
            <person name="Wang J.Y."/>
            <person name="Lin Y.C."/>
            <person name="Xu Q."/>
            <person name="Chen L.J."/>
            <person name="Yoshida K."/>
            <person name="Fujiwara S."/>
            <person name="Wang Z.W."/>
            <person name="Zhang Y.Q."/>
            <person name="Mitsuda N."/>
            <person name="Wang M."/>
            <person name="Liu G.H."/>
            <person name="Pecoraro L."/>
            <person name="Huang H.X."/>
            <person name="Xiao X.J."/>
            <person name="Lin M."/>
            <person name="Wu X.Y."/>
            <person name="Wu W.L."/>
            <person name="Chen Y.Y."/>
            <person name="Chang S.B."/>
            <person name="Sakamoto S."/>
            <person name="Ohme-Takagi M."/>
            <person name="Yagi M."/>
            <person name="Zeng S.J."/>
            <person name="Shen C.Y."/>
            <person name="Yeh C.M."/>
            <person name="Luo Y.B."/>
            <person name="Tsai W.C."/>
            <person name="Van de Peer Y."/>
            <person name="Liu Z.J."/>
        </authorList>
    </citation>
    <scope>NUCLEOTIDE SEQUENCE [LARGE SCALE GENOMIC DNA]</scope>
    <source>
        <strain evidence="13">cv. Shenzhen</strain>
        <tissue evidence="12">Stem</tissue>
    </source>
</reference>
<comment type="subcellular location">
    <subcellularLocation>
        <location evidence="1">Nucleus</location>
    </subcellularLocation>
</comment>
<evidence type="ECO:0000256" key="4">
    <source>
        <dbReference type="ARBA" id="ARBA00022771"/>
    </source>
</evidence>
<feature type="region of interest" description="Disordered" evidence="10">
    <location>
        <begin position="122"/>
        <end position="143"/>
    </location>
</feature>
<feature type="domain" description="B box-type" evidence="11">
    <location>
        <begin position="64"/>
        <end position="111"/>
    </location>
</feature>
<dbReference type="GO" id="GO:0008270">
    <property type="term" value="F:zinc ion binding"/>
    <property type="evidence" value="ECO:0007669"/>
    <property type="project" value="UniProtKB-KW"/>
</dbReference>
<evidence type="ECO:0000256" key="9">
    <source>
        <dbReference type="PROSITE-ProRule" id="PRU00024"/>
    </source>
</evidence>
<dbReference type="AlphaFoldDB" id="A0A2H9ZT78"/>